<proteinExistence type="predicted"/>
<dbReference type="GO" id="GO:0007005">
    <property type="term" value="P:mitochondrion organization"/>
    <property type="evidence" value="ECO:0007669"/>
    <property type="project" value="TreeGrafter"/>
</dbReference>
<comment type="caution">
    <text evidence="1">The sequence shown here is derived from an EMBL/GenBank/DDBJ whole genome shotgun (WGS) entry which is preliminary data.</text>
</comment>
<dbReference type="Gene3D" id="1.25.40.10">
    <property type="entry name" value="Tetratricopeptide repeat domain"/>
    <property type="match status" value="1"/>
</dbReference>
<accession>A0AAV8WHN0</accession>
<dbReference type="GO" id="GO:0005739">
    <property type="term" value="C:mitochondrion"/>
    <property type="evidence" value="ECO:0007669"/>
    <property type="project" value="InterPro"/>
</dbReference>
<evidence type="ECO:0008006" key="3">
    <source>
        <dbReference type="Google" id="ProtNLM"/>
    </source>
</evidence>
<dbReference type="GO" id="GO:0050684">
    <property type="term" value="P:regulation of mRNA processing"/>
    <property type="evidence" value="ECO:0007669"/>
    <property type="project" value="InterPro"/>
</dbReference>
<dbReference type="PANTHER" id="PTHR14700">
    <property type="entry name" value="PENTATRICOPEPTIDE REPEAT-CONTAINING PROTEIN 2, MITOCHONDRIAL"/>
    <property type="match status" value="1"/>
</dbReference>
<sequence length="411" mass="47599">MNMIANRCLCALKNSNLLSYNGVNNLIKANSYIAAALNTQNVRNLYSKTTLGIEAFNLQREKTHHQMENIAERFRQKMTEYSSENSKDMVFTEDLKNMIHLSENDEDIELVVRMMKKFNQQNKQLRFGNFIFGPVVMRLFYVFNKADLALECFKSPEMAGFFDQLMSYQILLDLLYENQKYSEVLEVVDLIRSKQIEGTQYPRNIVVLALAACYKINSKESLDYALKLWQDLKNIGHFPMRRATTFCAGIALNQGQPAIALEILASARNQNYTTVRNLRAVALAEIGRVEDALPILKSVLNQDAPNDMVHTVNPDVLERIRNIVAKLENSELSLEFNRIEQLLHKQGHVSDISLDQQLCIEIQPPPFINKHQSSRFVYRNEFPARERSERYDRRPNRTFTFRQRPGLSEMV</sequence>
<dbReference type="AlphaFoldDB" id="A0AAV8WHN0"/>
<evidence type="ECO:0000313" key="2">
    <source>
        <dbReference type="Proteomes" id="UP001159042"/>
    </source>
</evidence>
<dbReference type="GO" id="GO:0003723">
    <property type="term" value="F:RNA binding"/>
    <property type="evidence" value="ECO:0007669"/>
    <property type="project" value="TreeGrafter"/>
</dbReference>
<gene>
    <name evidence="1" type="ORF">NQ315_009469</name>
</gene>
<reference evidence="1 2" key="1">
    <citation type="journal article" date="2023" name="Insect Mol. Biol.">
        <title>Genome sequencing provides insights into the evolution of gene families encoding plant cell wall-degrading enzymes in longhorned beetles.</title>
        <authorList>
            <person name="Shin N.R."/>
            <person name="Okamura Y."/>
            <person name="Kirsch R."/>
            <person name="Pauchet Y."/>
        </authorList>
    </citation>
    <scope>NUCLEOTIDE SEQUENCE [LARGE SCALE GENOMIC DNA]</scope>
    <source>
        <strain evidence="1">EAD_L_NR</strain>
    </source>
</reference>
<protein>
    <recommendedName>
        <fullName evidence="3">Pentatricopeptide repeat-containing protein 2, mitochondrial</fullName>
    </recommendedName>
</protein>
<evidence type="ECO:0000313" key="1">
    <source>
        <dbReference type="EMBL" id="KAJ8925625.1"/>
    </source>
</evidence>
<dbReference type="InterPro" id="IPR034629">
    <property type="entry name" value="PTCD2"/>
</dbReference>
<name>A0AAV8WHN0_9CUCU</name>
<dbReference type="InterPro" id="IPR011990">
    <property type="entry name" value="TPR-like_helical_dom_sf"/>
</dbReference>
<dbReference type="EMBL" id="JANEYG010000001">
    <property type="protein sequence ID" value="KAJ8925625.1"/>
    <property type="molecule type" value="Genomic_DNA"/>
</dbReference>
<dbReference type="PANTHER" id="PTHR14700:SF0">
    <property type="entry name" value="PENTATRICOPEPTIDE REPEAT-CONTAINING PROTEIN 2, MITOCHONDRIAL"/>
    <property type="match status" value="1"/>
</dbReference>
<dbReference type="Proteomes" id="UP001159042">
    <property type="component" value="Unassembled WGS sequence"/>
</dbReference>
<keyword evidence="2" id="KW-1185">Reference proteome</keyword>
<organism evidence="1 2">
    <name type="scientific">Exocentrus adspersus</name>
    <dbReference type="NCBI Taxonomy" id="1586481"/>
    <lineage>
        <taxon>Eukaryota</taxon>
        <taxon>Metazoa</taxon>
        <taxon>Ecdysozoa</taxon>
        <taxon>Arthropoda</taxon>
        <taxon>Hexapoda</taxon>
        <taxon>Insecta</taxon>
        <taxon>Pterygota</taxon>
        <taxon>Neoptera</taxon>
        <taxon>Endopterygota</taxon>
        <taxon>Coleoptera</taxon>
        <taxon>Polyphaga</taxon>
        <taxon>Cucujiformia</taxon>
        <taxon>Chrysomeloidea</taxon>
        <taxon>Cerambycidae</taxon>
        <taxon>Lamiinae</taxon>
        <taxon>Acanthocinini</taxon>
        <taxon>Exocentrus</taxon>
    </lineage>
</organism>